<dbReference type="Pfam" id="PF16197">
    <property type="entry name" value="KAsynt_C_assoc"/>
    <property type="match status" value="1"/>
</dbReference>
<evidence type="ECO:0000256" key="5">
    <source>
        <dbReference type="ARBA" id="ARBA00022832"/>
    </source>
</evidence>
<feature type="domain" description="Ketosynthase family 3 (KS3)" evidence="10">
    <location>
        <begin position="6"/>
        <end position="433"/>
    </location>
</feature>
<dbReference type="SMART" id="SM00822">
    <property type="entry name" value="PKS_KR"/>
    <property type="match status" value="1"/>
</dbReference>
<evidence type="ECO:0000259" key="10">
    <source>
        <dbReference type="PROSITE" id="PS52004"/>
    </source>
</evidence>
<proteinExistence type="predicted"/>
<dbReference type="PROSITE" id="PS00012">
    <property type="entry name" value="PHOSPHOPANTETHEINE"/>
    <property type="match status" value="1"/>
</dbReference>
<comment type="cofactor">
    <cofactor evidence="1">
        <name>pantetheine 4'-phosphate</name>
        <dbReference type="ChEBI" id="CHEBI:47942"/>
    </cofactor>
</comment>
<dbReference type="PROSITE" id="PS52004">
    <property type="entry name" value="KS3_2"/>
    <property type="match status" value="1"/>
</dbReference>
<dbReference type="InterPro" id="IPR016035">
    <property type="entry name" value="Acyl_Trfase/lysoPLipase"/>
</dbReference>
<reference evidence="11 12" key="1">
    <citation type="submission" date="2016-11" db="EMBL/GenBank/DDBJ databases">
        <authorList>
            <person name="Jaros S."/>
            <person name="Januszkiewicz K."/>
            <person name="Wedrychowicz H."/>
        </authorList>
    </citation>
    <scope>NUCLEOTIDE SEQUENCE [LARGE SCALE GENOMIC DNA]</scope>
    <source>
        <strain evidence="11 12">DSM 44523</strain>
    </source>
</reference>
<dbReference type="InterPro" id="IPR016039">
    <property type="entry name" value="Thiolase-like"/>
</dbReference>
<feature type="domain" description="Carrier" evidence="9">
    <location>
        <begin position="1447"/>
        <end position="1522"/>
    </location>
</feature>
<dbReference type="GO" id="GO:0004312">
    <property type="term" value="F:fatty acid synthase activity"/>
    <property type="evidence" value="ECO:0007669"/>
    <property type="project" value="TreeGrafter"/>
</dbReference>
<dbReference type="OrthoDB" id="9778690at2"/>
<dbReference type="InterPro" id="IPR006162">
    <property type="entry name" value="Ppantetheine_attach_site"/>
</dbReference>
<evidence type="ECO:0000313" key="11">
    <source>
        <dbReference type="EMBL" id="SHF85755.1"/>
    </source>
</evidence>
<dbReference type="GO" id="GO:0044550">
    <property type="term" value="P:secondary metabolite biosynthetic process"/>
    <property type="evidence" value="ECO:0007669"/>
    <property type="project" value="UniProtKB-ARBA"/>
</dbReference>
<keyword evidence="4 11" id="KW-0808">Transferase</keyword>
<dbReference type="Gene3D" id="3.40.50.720">
    <property type="entry name" value="NAD(P)-binding Rossmann-like Domain"/>
    <property type="match status" value="1"/>
</dbReference>
<dbReference type="RefSeq" id="WP_073484316.1">
    <property type="nucleotide sequence ID" value="NZ_FQVN01000005.1"/>
</dbReference>
<dbReference type="InterPro" id="IPR013968">
    <property type="entry name" value="PKS_KR"/>
</dbReference>
<evidence type="ECO:0000256" key="6">
    <source>
        <dbReference type="ARBA" id="ARBA00023098"/>
    </source>
</evidence>
<accession>A0A1M5F2Q5</accession>
<dbReference type="InterPro" id="IPR018201">
    <property type="entry name" value="Ketoacyl_synth_AS"/>
</dbReference>
<dbReference type="SUPFAM" id="SSF51735">
    <property type="entry name" value="NAD(P)-binding Rossmann-fold domains"/>
    <property type="match status" value="2"/>
</dbReference>
<dbReference type="InterPro" id="IPR016036">
    <property type="entry name" value="Malonyl_transacylase_ACP-bd"/>
</dbReference>
<evidence type="ECO:0000256" key="7">
    <source>
        <dbReference type="ARBA" id="ARBA00023268"/>
    </source>
</evidence>
<dbReference type="InterPro" id="IPR009081">
    <property type="entry name" value="PP-bd_ACP"/>
</dbReference>
<dbReference type="Proteomes" id="UP000184501">
    <property type="component" value="Unassembled WGS sequence"/>
</dbReference>
<dbReference type="CDD" id="cd00833">
    <property type="entry name" value="PKS"/>
    <property type="match status" value="1"/>
</dbReference>
<dbReference type="SUPFAM" id="SSF55048">
    <property type="entry name" value="Probable ACP-binding domain of malonyl-CoA ACP transacylase"/>
    <property type="match status" value="1"/>
</dbReference>
<keyword evidence="5" id="KW-0276">Fatty acid metabolism</keyword>
<dbReference type="Pfam" id="PF08659">
    <property type="entry name" value="KR"/>
    <property type="match status" value="1"/>
</dbReference>
<dbReference type="SUPFAM" id="SSF47336">
    <property type="entry name" value="ACP-like"/>
    <property type="match status" value="1"/>
</dbReference>
<dbReference type="InterPro" id="IPR014031">
    <property type="entry name" value="Ketoacyl_synth_C"/>
</dbReference>
<dbReference type="Gene3D" id="3.30.70.3290">
    <property type="match status" value="1"/>
</dbReference>
<dbReference type="InterPro" id="IPR050091">
    <property type="entry name" value="PKS_NRPS_Biosynth_Enz"/>
</dbReference>
<feature type="compositionally biased region" description="Basic and acidic residues" evidence="8">
    <location>
        <begin position="891"/>
        <end position="906"/>
    </location>
</feature>
<dbReference type="SMART" id="SM00823">
    <property type="entry name" value="PKS_PP"/>
    <property type="match status" value="1"/>
</dbReference>
<dbReference type="STRING" id="2017.SAMN05444320_105248"/>
<dbReference type="InterPro" id="IPR020841">
    <property type="entry name" value="PKS_Beta-ketoAc_synthase_dom"/>
</dbReference>
<dbReference type="EMBL" id="FQVN01000005">
    <property type="protein sequence ID" value="SHF85755.1"/>
    <property type="molecule type" value="Genomic_DNA"/>
</dbReference>
<dbReference type="FunFam" id="3.40.47.10:FF:000042">
    <property type="entry name" value="Polyketide synthase Pks13"/>
    <property type="match status" value="1"/>
</dbReference>
<evidence type="ECO:0000256" key="8">
    <source>
        <dbReference type="SAM" id="MobiDB-lite"/>
    </source>
</evidence>
<dbReference type="InterPro" id="IPR032821">
    <property type="entry name" value="PKS_assoc"/>
</dbReference>
<gene>
    <name evidence="11" type="ORF">SAMN05444320_105248</name>
</gene>
<dbReference type="SMART" id="SM00825">
    <property type="entry name" value="PKS_KS"/>
    <property type="match status" value="1"/>
</dbReference>
<dbReference type="SUPFAM" id="SSF52151">
    <property type="entry name" value="FabD/lysophospholipase-like"/>
    <property type="match status" value="1"/>
</dbReference>
<dbReference type="GO" id="GO:0006633">
    <property type="term" value="P:fatty acid biosynthetic process"/>
    <property type="evidence" value="ECO:0007669"/>
    <property type="project" value="InterPro"/>
</dbReference>
<dbReference type="FunFam" id="1.10.1200.10:FF:000016">
    <property type="entry name" value="Non-ribosomal peptide synthase"/>
    <property type="match status" value="1"/>
</dbReference>
<evidence type="ECO:0000259" key="9">
    <source>
        <dbReference type="PROSITE" id="PS50075"/>
    </source>
</evidence>
<dbReference type="PANTHER" id="PTHR43775">
    <property type="entry name" value="FATTY ACID SYNTHASE"/>
    <property type="match status" value="1"/>
</dbReference>
<dbReference type="InterPro" id="IPR036736">
    <property type="entry name" value="ACP-like_sf"/>
</dbReference>
<dbReference type="Pfam" id="PF00109">
    <property type="entry name" value="ketoacyl-synt"/>
    <property type="match status" value="1"/>
</dbReference>
<evidence type="ECO:0000313" key="12">
    <source>
        <dbReference type="Proteomes" id="UP000184501"/>
    </source>
</evidence>
<dbReference type="SMART" id="SM00827">
    <property type="entry name" value="PKS_AT"/>
    <property type="match status" value="1"/>
</dbReference>
<dbReference type="CDD" id="cd08953">
    <property type="entry name" value="KR_2_SDR_x"/>
    <property type="match status" value="1"/>
</dbReference>
<feature type="region of interest" description="Disordered" evidence="8">
    <location>
        <begin position="874"/>
        <end position="906"/>
    </location>
</feature>
<dbReference type="Pfam" id="PF02801">
    <property type="entry name" value="Ketoacyl-synt_C"/>
    <property type="match status" value="1"/>
</dbReference>
<dbReference type="InterPro" id="IPR001227">
    <property type="entry name" value="Ac_transferase_dom_sf"/>
</dbReference>
<dbReference type="Gene3D" id="3.40.366.10">
    <property type="entry name" value="Malonyl-Coenzyme A Acyl Carrier Protein, domain 2"/>
    <property type="match status" value="1"/>
</dbReference>
<keyword evidence="3" id="KW-0597">Phosphoprotein</keyword>
<organism evidence="11 12">
    <name type="scientific">Streptoalloteichus hindustanus</name>
    <dbReference type="NCBI Taxonomy" id="2017"/>
    <lineage>
        <taxon>Bacteria</taxon>
        <taxon>Bacillati</taxon>
        <taxon>Actinomycetota</taxon>
        <taxon>Actinomycetes</taxon>
        <taxon>Pseudonocardiales</taxon>
        <taxon>Pseudonocardiaceae</taxon>
        <taxon>Streptoalloteichus</taxon>
    </lineage>
</organism>
<dbReference type="Gene3D" id="3.40.47.10">
    <property type="match status" value="1"/>
</dbReference>
<name>A0A1M5F2Q5_STRHI</name>
<dbReference type="SUPFAM" id="SSF53901">
    <property type="entry name" value="Thiolase-like"/>
    <property type="match status" value="1"/>
</dbReference>
<dbReference type="Pfam" id="PF00550">
    <property type="entry name" value="PP-binding"/>
    <property type="match status" value="1"/>
</dbReference>
<dbReference type="PROSITE" id="PS00606">
    <property type="entry name" value="KS3_1"/>
    <property type="match status" value="1"/>
</dbReference>
<evidence type="ECO:0000256" key="3">
    <source>
        <dbReference type="ARBA" id="ARBA00022553"/>
    </source>
</evidence>
<dbReference type="GO" id="GO:0031177">
    <property type="term" value="F:phosphopantetheine binding"/>
    <property type="evidence" value="ECO:0007669"/>
    <property type="project" value="InterPro"/>
</dbReference>
<keyword evidence="2" id="KW-0596">Phosphopantetheine</keyword>
<dbReference type="InterPro" id="IPR014030">
    <property type="entry name" value="Ketoacyl_synth_N"/>
</dbReference>
<evidence type="ECO:0000256" key="4">
    <source>
        <dbReference type="ARBA" id="ARBA00022679"/>
    </source>
</evidence>
<evidence type="ECO:0000256" key="1">
    <source>
        <dbReference type="ARBA" id="ARBA00001957"/>
    </source>
</evidence>
<dbReference type="Gene3D" id="1.10.1200.10">
    <property type="entry name" value="ACP-like"/>
    <property type="match status" value="1"/>
</dbReference>
<dbReference type="InterPro" id="IPR014043">
    <property type="entry name" value="Acyl_transferase_dom"/>
</dbReference>
<dbReference type="InterPro" id="IPR036291">
    <property type="entry name" value="NAD(P)-bd_dom_sf"/>
</dbReference>
<sequence>MSDDAPEPIAIVSLAGRFPGADDVPTFWENLRAGEESIRRYTREELLALGRDPALVDHPRFVGAEGVLGDIAGFDADFFGYSPREAEIMDPQHRLCLETAWAAFDSAGYDPAALTEPVGVFLATSLSSYLVRNLLSDPGLARGIGGFPLLIHNDKDFAATTVSHKLGLTGPSYAVGSACSSSLVAVHLACQSLQSHECDMALAGGVSLQVPQGQGYVYAEDGIYSPDGRCAAFDASAGGTVGGSGVGLVLLKRLSDAVRDRDQVHALVLGTAVNNDGANKVGYTAPSVDGQSAVIVEAHAVAGISADTVGYVEAHGTGTSLGDPIEVTALTQAFRASTDRTGFCALGSVKTNIGHLDAAAGIAGLVKAALAVRDGIIPASLNFREPNPRINFAATPFHVADTTRPWRAEGAPRRAGVSSFGIGGTNVHVVLEQPPAPPLRAKRRRVAQPLVLSARTGEALAEATRDLAERLRRDPGVDLADVAATLASRRAFPHRKTVVCRDVSSAISALDLSNAPARVADAERPVVFLFPGQGAAYPGMARELAREDVTFRAHLDECADLLAGLGVELDAALDCPPGTVEATRLGQPALFAVEYALARALQDWGLTPTAMLGHSLGEYVAATLAGVLSLPDALRLVTARGRVQAAMAPGRMLAVSLPEDRLRPLLAGGLSVSAVNASDRCVVGGEPSAVADLAKALGGQGIPTQMLPTAHAFHSTAVEPVLDRFREVLAEVEFRAPSARYASNLTGNWVRPEEACDPDYWLAHMRQPVRFGDGLARCLELGPVSLVEVGPSAGLTGLVRRHPLASGDHRAVRTIPGARDSGEKSEVDSVVTAVAELWAEGCAVRWDAFHRQQEPRRVAVPAYPFQRERYWVEPPATTSGGSDLAAPVASRPEDTGDRDWPEKRPDIASWGYRPGWRHAPTPVPDREAVAGRCLLFSSGPLGHAVERRLVAAGVDVERVPADPAICFDPDRPEHYRELVAGRGGAPRLVVHLWALEDALARGGAAPSGLMPEVQRRGLHSLLHLARALGAAENGGPTRLVAVTGGAQEVLGDDLRHPEHATALAAVKIIPREYPGMACTAVDLDLTRLDRDLDWLAERVVDELLAARESTVVAYRGRRRFRLDHAPCPLEPGDPAAGPRPGGVYLVCGGLGGIGLNLAEDLGRLPAKVVLTHRRPFPAAEDWADHLATHPADDATSVAINRLRGITEAGGEVLVAPADLTDSDAVRAVVAEAERRFGPLTGVVHAAGVPDTAGVIHRRTTADTEAAIAAKVHGTAVLDEVLGDRPLDFFVLCSSIGSVLHKLKFGEVGYVAGNDYLNAYAAYRAARRPGITTAIAWTDWLESGMSAVAQERLVDRYDTGGTQSTVDSASVGPAGDLLGALTRDEGVEVFRRVLRAGLGPQVLVSTQDLDALLARHDAYTTGDHLAVVSGLSAHGGRSRARLSTAYAAPRSDLERTLAGWYAELLGYDQIGRDDDFFELGGDSLLALRLRSMVRSGYGVEVSVAQLFDAPTVTGLATLVGHAVGGDPDRQEVVL</sequence>
<keyword evidence="6" id="KW-0443">Lipid metabolism</keyword>
<dbReference type="GO" id="GO:0004315">
    <property type="term" value="F:3-oxoacyl-[acyl-carrier-protein] synthase activity"/>
    <property type="evidence" value="ECO:0007669"/>
    <property type="project" value="InterPro"/>
</dbReference>
<dbReference type="PROSITE" id="PS50075">
    <property type="entry name" value="CARRIER"/>
    <property type="match status" value="1"/>
</dbReference>
<protein>
    <submittedName>
        <fullName evidence="11">Acyl transferase domain-containing protein</fullName>
    </submittedName>
</protein>
<dbReference type="PANTHER" id="PTHR43775:SF37">
    <property type="entry name" value="SI:DKEY-61P9.11"/>
    <property type="match status" value="1"/>
</dbReference>
<dbReference type="Pfam" id="PF00698">
    <property type="entry name" value="Acyl_transf_1"/>
    <property type="match status" value="1"/>
</dbReference>
<dbReference type="InterPro" id="IPR057326">
    <property type="entry name" value="KR_dom"/>
</dbReference>
<keyword evidence="12" id="KW-1185">Reference proteome</keyword>
<keyword evidence="7" id="KW-0511">Multifunctional enzyme</keyword>
<dbReference type="InterPro" id="IPR020806">
    <property type="entry name" value="PKS_PP-bd"/>
</dbReference>
<evidence type="ECO:0000256" key="2">
    <source>
        <dbReference type="ARBA" id="ARBA00022450"/>
    </source>
</evidence>